<dbReference type="PANTHER" id="PTHR12169">
    <property type="entry name" value="ATPASE N2B"/>
    <property type="match status" value="1"/>
</dbReference>
<protein>
    <submittedName>
        <fullName evidence="3">Cell division protein ZapE</fullName>
    </submittedName>
</protein>
<proteinExistence type="predicted"/>
<organism evidence="3 4">
    <name type="scientific">Paracoccus solventivorans</name>
    <dbReference type="NCBI Taxonomy" id="53463"/>
    <lineage>
        <taxon>Bacteria</taxon>
        <taxon>Pseudomonadati</taxon>
        <taxon>Pseudomonadota</taxon>
        <taxon>Alphaproteobacteria</taxon>
        <taxon>Rhodobacterales</taxon>
        <taxon>Paracoccaceae</taxon>
        <taxon>Paracoccus</taxon>
    </lineage>
</organism>
<dbReference type="STRING" id="53463.SAMN05444389_102248"/>
<dbReference type="Proteomes" id="UP000184444">
    <property type="component" value="Unassembled WGS sequence"/>
</dbReference>
<evidence type="ECO:0000256" key="2">
    <source>
        <dbReference type="ARBA" id="ARBA00022840"/>
    </source>
</evidence>
<dbReference type="InterPro" id="IPR027417">
    <property type="entry name" value="P-loop_NTPase"/>
</dbReference>
<dbReference type="OrthoDB" id="9774491at2"/>
<dbReference type="PANTHER" id="PTHR12169:SF6">
    <property type="entry name" value="AFG1-LIKE ATPASE"/>
    <property type="match status" value="1"/>
</dbReference>
<dbReference type="GO" id="GO:0051301">
    <property type="term" value="P:cell division"/>
    <property type="evidence" value="ECO:0007669"/>
    <property type="project" value="UniProtKB-KW"/>
</dbReference>
<evidence type="ECO:0000313" key="3">
    <source>
        <dbReference type="EMBL" id="SHL93863.1"/>
    </source>
</evidence>
<keyword evidence="4" id="KW-1185">Reference proteome</keyword>
<keyword evidence="3" id="KW-0131">Cell cycle</keyword>
<dbReference type="RefSeq" id="WP_073062810.1">
    <property type="nucleotide sequence ID" value="NZ_FRCK01000002.1"/>
</dbReference>
<keyword evidence="3" id="KW-0132">Cell division</keyword>
<dbReference type="NCBIfam" id="NF040713">
    <property type="entry name" value="ZapE"/>
    <property type="match status" value="1"/>
</dbReference>
<keyword evidence="1" id="KW-0547">Nucleotide-binding</keyword>
<gene>
    <name evidence="3" type="ORF">SAMN05444389_102248</name>
</gene>
<name>A0A1M7EQJ4_9RHOB</name>
<dbReference type="GO" id="GO:0005737">
    <property type="term" value="C:cytoplasm"/>
    <property type="evidence" value="ECO:0007669"/>
    <property type="project" value="TreeGrafter"/>
</dbReference>
<dbReference type="Pfam" id="PF03969">
    <property type="entry name" value="AFG1_ATPase"/>
    <property type="match status" value="1"/>
</dbReference>
<dbReference type="Gene3D" id="3.40.50.300">
    <property type="entry name" value="P-loop containing nucleotide triphosphate hydrolases"/>
    <property type="match status" value="1"/>
</dbReference>
<dbReference type="SUPFAM" id="SSF52540">
    <property type="entry name" value="P-loop containing nucleoside triphosphate hydrolases"/>
    <property type="match status" value="1"/>
</dbReference>
<reference evidence="4" key="1">
    <citation type="submission" date="2016-11" db="EMBL/GenBank/DDBJ databases">
        <authorList>
            <person name="Varghese N."/>
            <person name="Submissions S."/>
        </authorList>
    </citation>
    <scope>NUCLEOTIDE SEQUENCE [LARGE SCALE GENOMIC DNA]</scope>
    <source>
        <strain evidence="4">DSM 6637</strain>
    </source>
</reference>
<sequence>MADPVSHPVTAAYDRIVAEGRIKDDAAQRAVLPALDRLVAAVARAPAASKPGGLLGRIFGAAAKPPPGPVARGVYLWGGVGRGKSMLMDLVVGAAPIAEKRRVHFHEFMQEVQAGLNDARLRGDADAVRPVAESIAASTRLLCFDEMQITDIADAMIVGRLFQLLFEKGVTVVTTSNRVPEDLYKNGLNRQLFLPFIALIRERMQVIRLDSDRDHRQGRAAGGQVWFTPEDGNRRATLDEIWDELTGAAPACPRALELKGRSVTIPAAHERVARADFYDLCGRPLGPADYLAIAEAFDALIIDDIPWLGPGNYDMAKRFVTLIDALYEAKVKLFASAAAEPERLYPEGRGAFEFERTASRLNEMQAADWASDRATGETAP</sequence>
<accession>A0A1M7EQJ4</accession>
<dbReference type="InterPro" id="IPR005654">
    <property type="entry name" value="ATPase_AFG1-like"/>
</dbReference>
<dbReference type="GO" id="GO:0005524">
    <property type="term" value="F:ATP binding"/>
    <property type="evidence" value="ECO:0007669"/>
    <property type="project" value="UniProtKB-KW"/>
</dbReference>
<dbReference type="EMBL" id="FRCK01000002">
    <property type="protein sequence ID" value="SHL93863.1"/>
    <property type="molecule type" value="Genomic_DNA"/>
</dbReference>
<evidence type="ECO:0000256" key="1">
    <source>
        <dbReference type="ARBA" id="ARBA00022741"/>
    </source>
</evidence>
<keyword evidence="2" id="KW-0067">ATP-binding</keyword>
<evidence type="ECO:0000313" key="4">
    <source>
        <dbReference type="Proteomes" id="UP000184444"/>
    </source>
</evidence>
<dbReference type="GO" id="GO:0016887">
    <property type="term" value="F:ATP hydrolysis activity"/>
    <property type="evidence" value="ECO:0007669"/>
    <property type="project" value="InterPro"/>
</dbReference>
<dbReference type="AlphaFoldDB" id="A0A1M7EQJ4"/>